<dbReference type="PANTHER" id="PTHR13500:SF0">
    <property type="entry name" value="NUCLEOLAR PRE-RIBOSOMAL-ASSOCIATED PROTEIN 1"/>
    <property type="match status" value="1"/>
</dbReference>
<gene>
    <name evidence="4" type="ORF">M413DRAFT_16355</name>
</gene>
<evidence type="ECO:0008006" key="6">
    <source>
        <dbReference type="Google" id="ProtNLM"/>
    </source>
</evidence>
<proteinExistence type="predicted"/>
<dbReference type="InterPro" id="IPR016024">
    <property type="entry name" value="ARM-type_fold"/>
</dbReference>
<dbReference type="InterPro" id="IPR059018">
    <property type="entry name" value="HEAT_URB1"/>
</dbReference>
<feature type="domain" description="URB1 C-terminal" evidence="2">
    <location>
        <begin position="1636"/>
        <end position="1836"/>
    </location>
</feature>
<dbReference type="InterPro" id="IPR039844">
    <property type="entry name" value="URB1"/>
</dbReference>
<dbReference type="InterPro" id="IPR032436">
    <property type="entry name" value="URB1_C"/>
</dbReference>
<dbReference type="Pfam" id="PF16201">
    <property type="entry name" value="NopRA1"/>
    <property type="match status" value="1"/>
</dbReference>
<feature type="domain" description="URB1 central HEAT repeat" evidence="3">
    <location>
        <begin position="635"/>
        <end position="817"/>
    </location>
</feature>
<reference evidence="5" key="2">
    <citation type="submission" date="2015-01" db="EMBL/GenBank/DDBJ databases">
        <title>Evolutionary Origins and Diversification of the Mycorrhizal Mutualists.</title>
        <authorList>
            <consortium name="DOE Joint Genome Institute"/>
            <consortium name="Mycorrhizal Genomics Consortium"/>
            <person name="Kohler A."/>
            <person name="Kuo A."/>
            <person name="Nagy L.G."/>
            <person name="Floudas D."/>
            <person name="Copeland A."/>
            <person name="Barry K.W."/>
            <person name="Cichocki N."/>
            <person name="Veneault-Fourrey C."/>
            <person name="LaButti K."/>
            <person name="Lindquist E.A."/>
            <person name="Lipzen A."/>
            <person name="Lundell T."/>
            <person name="Morin E."/>
            <person name="Murat C."/>
            <person name="Riley R."/>
            <person name="Ohm R."/>
            <person name="Sun H."/>
            <person name="Tunlid A."/>
            <person name="Henrissat B."/>
            <person name="Grigoriev I.V."/>
            <person name="Hibbett D.S."/>
            <person name="Martin F."/>
        </authorList>
    </citation>
    <scope>NUCLEOTIDE SEQUENCE [LARGE SCALE GENOMIC DNA]</scope>
    <source>
        <strain evidence="5">h7</strain>
    </source>
</reference>
<dbReference type="Pfam" id="PF11707">
    <property type="entry name" value="Npa1"/>
    <property type="match status" value="1"/>
</dbReference>
<accession>A0A0C2Z5G4</accession>
<dbReference type="Proteomes" id="UP000053424">
    <property type="component" value="Unassembled WGS sequence"/>
</dbReference>
<dbReference type="SUPFAM" id="SSF48371">
    <property type="entry name" value="ARM repeat"/>
    <property type="match status" value="1"/>
</dbReference>
<keyword evidence="5" id="KW-1185">Reference proteome</keyword>
<dbReference type="GO" id="GO:0000466">
    <property type="term" value="P:maturation of 5.8S rRNA from tricistronic rRNA transcript (SSU-rRNA, 5.8S rRNA, LSU-rRNA)"/>
    <property type="evidence" value="ECO:0007669"/>
    <property type="project" value="TreeGrafter"/>
</dbReference>
<dbReference type="GO" id="GO:0000463">
    <property type="term" value="P:maturation of LSU-rRNA from tricistronic rRNA transcript (SSU-rRNA, 5.8S rRNA, LSU-rRNA)"/>
    <property type="evidence" value="ECO:0007669"/>
    <property type="project" value="TreeGrafter"/>
</dbReference>
<dbReference type="HOGENOM" id="CLU_001591_0_0_1"/>
<dbReference type="OrthoDB" id="72892at2759"/>
<evidence type="ECO:0000313" key="4">
    <source>
        <dbReference type="EMBL" id="KIM48447.1"/>
    </source>
</evidence>
<dbReference type="Pfam" id="PF26140">
    <property type="entry name" value="HEAT_URB1"/>
    <property type="match status" value="1"/>
</dbReference>
<organism evidence="4 5">
    <name type="scientific">Hebeloma cylindrosporum</name>
    <dbReference type="NCBI Taxonomy" id="76867"/>
    <lineage>
        <taxon>Eukaryota</taxon>
        <taxon>Fungi</taxon>
        <taxon>Dikarya</taxon>
        <taxon>Basidiomycota</taxon>
        <taxon>Agaricomycotina</taxon>
        <taxon>Agaricomycetes</taxon>
        <taxon>Agaricomycetidae</taxon>
        <taxon>Agaricales</taxon>
        <taxon>Agaricineae</taxon>
        <taxon>Hymenogastraceae</taxon>
        <taxon>Hebeloma</taxon>
    </lineage>
</organism>
<feature type="domain" description="URB1 N-terminal" evidence="1">
    <location>
        <begin position="90"/>
        <end position="409"/>
    </location>
</feature>
<name>A0A0C2Z5G4_HEBCY</name>
<evidence type="ECO:0000259" key="1">
    <source>
        <dbReference type="Pfam" id="PF11707"/>
    </source>
</evidence>
<evidence type="ECO:0000259" key="2">
    <source>
        <dbReference type="Pfam" id="PF16201"/>
    </source>
</evidence>
<reference evidence="4 5" key="1">
    <citation type="submission" date="2014-04" db="EMBL/GenBank/DDBJ databases">
        <authorList>
            <consortium name="DOE Joint Genome Institute"/>
            <person name="Kuo A."/>
            <person name="Gay G."/>
            <person name="Dore J."/>
            <person name="Kohler A."/>
            <person name="Nagy L.G."/>
            <person name="Floudas D."/>
            <person name="Copeland A."/>
            <person name="Barry K.W."/>
            <person name="Cichocki N."/>
            <person name="Veneault-Fourrey C."/>
            <person name="LaButti K."/>
            <person name="Lindquist E.A."/>
            <person name="Lipzen A."/>
            <person name="Lundell T."/>
            <person name="Morin E."/>
            <person name="Murat C."/>
            <person name="Sun H."/>
            <person name="Tunlid A."/>
            <person name="Henrissat B."/>
            <person name="Grigoriev I.V."/>
            <person name="Hibbett D.S."/>
            <person name="Martin F."/>
            <person name="Nordberg H.P."/>
            <person name="Cantor M.N."/>
            <person name="Hua S.X."/>
        </authorList>
    </citation>
    <scope>NUCLEOTIDE SEQUENCE [LARGE SCALE GENOMIC DNA]</scope>
    <source>
        <strain evidence="5">h7</strain>
    </source>
</reference>
<evidence type="ECO:0000313" key="5">
    <source>
        <dbReference type="Proteomes" id="UP000053424"/>
    </source>
</evidence>
<sequence>MAAKGYPNTRLRVEAKERTRTFATASEIRSALGTDSPDDLIEALTALRNQLTVKAQELSVPPQDARLNLVKHWIGSSPDVHDLFSIWDTALIALTISTLSSILVLLSSHYTDHALGQPITKALLSPTRLRRLNSYIGGANNELIIVTLKLYNVLSSFSGGREKKSILEGFAWELKSLPKLLAMRRKAHGEKDRTDPLLRPDIRTHYVLFLLSFVGADTPTQIKALFLEQHQEPFLAIFKGLNQDHYSLARKILEVCWAGIWSDAKLKRTLKVGLFNETTVGHLIKLYERTQAEGDDEECIPANLVHHFLLAICTRPGIGICFKDRAWYARETDGDEPPQKEAADLKHKSGKIYNKILSNVVKTLKVNEDSRQQELAIKILSACPELVSGYWSAAALTLEPRLSSKWITNIAIFGNIISLPLPGSSFYLPNTQLYQPTPPPLSTVIENIFPSVNTKNNFSKGLQSSSGLVQHCTALALNRCLVKYGAVIEHFQKIAGALEEDVEEGQWYKRCRDLEREVRRRVPEFQVVVAFSQQKVRSAPNAQVNEAKVALLSESAQRLLWLYHKCLPSLVAEARFDVGKLLQTFSQDSDVVPGAVHEEDLPDAASRLYRVQKLHVLRLLKNSDQFNWTGKIASLPQTPFRILLNGLTSAQIPSIRSALAGLLEHILSQSILFQEDRHEPDLWLKALPSRRANPIDLQNGLFQSEADAVASFIDDCVQRCQKTPYRYVEALQLLRKTSVSIKPELSGRLEMYPSPLLMTLLEQLEAKINNQSLTPADVIAIASYTRKLLFNLASKTTDLQLLRTIGDQIRVILEEEKLPQDSPPLLVAVKRELEILNTSLSFSMLPSNSAATFSDGTLQDYISEVERRPVPVSKALRISAGLEIVDRVRTLRDPIGGQELKRLFDLSHALDPSITPLILENLIPGHADVWQGRGPSFSELRSQLSFEWLYLHSSRDDLSKEICQQALAESVFSHGPRPVDVTRAVFFLLHGIAASRQQDGSIVDHLAILARILKYSSAVLASSDFNTLKEMVFLNPIIFNDLMMAPVPPLVLEGIQRLLASSVDPSSQIDRFMVSSISQHWFNILKSDIDDQTTASISMGCIWVKYLEAAQLFDLLDHLHHDAQSMPSFSVLETIQVILQSLREMMSFDPQADGLLVDRLPQLLSLKSVLPNSHLLEEITALAMEASLPIGLDGCPPSFTCTDLVQVIRRSTTRWCRKGHRPIEVDLHALLTQPTFSESTVKIITSQLYQGSTASHKVIAEWLASDLCSQRSSEHLVPIFYAFFDSGSCDRLALGVDFCLPFIHRITSLIVDKGVSSDLRLRAEKCLLHILSSPSGNVLDVFLKEVKATSKKAISFELLSLGAQLGQRLGSKAKDLIGLLSERGMQWCIDRYPDELDAEEFQRFTRELISLFKTASNLKTHLVETLLSVIIQHRFLDVDALRLAVASLPNAQLKPVTVNRHLQTAIQHPQFFKVCASSSPETSRIRDAMIEFLDILFHLHPFNTCQISHIEPLVKVYRGTLSTSDLRILSIFQLFEEQRKLSVAALLSRWSSSQNVTSHSALEALQSLDPIIVLRTCLNFPRWRRLEVQSSTNPEPQGPSLYDPFFIMLLFTQMLSDNPPTSALSWIELFRTNIVSLFIRALSAKDGRTRDYALCQIVALWKHMETADLQEKHHVQYILGLIKDLYPPFATPVPNSQYPRQLPTYTTLLLMHAFRAIFNPSNFLYPITARFLLQRPMLDTTDVPLLFGMLYSSSDENWKKERGWMVRFLADGMVSSEDWRVLKRRHTWDLLASLFQSADGSQDGALRMGILEVLANLTCNAQATASLVLKSALLPWIEMQLLHSNSKSEGVEWIKILENILVIVDQSKVEASTSGDWRMIICRCISYLFDETKFKVFPHAVPVILRLALLDGPPLAALPSLLDRSVDCLEKLESTMQFNLSSPSISTTDQDINLIPYPPHRSHSIHQRLSSSSSVQNALQTEPDPQQLYGVLLEMLWRASMTLDGKCAAWEKLTPRMLLWRSIAPQNSANAGSRFEVAEWARREVVVNIAGAE</sequence>
<dbReference type="GO" id="GO:0005730">
    <property type="term" value="C:nucleolus"/>
    <property type="evidence" value="ECO:0007669"/>
    <property type="project" value="TreeGrafter"/>
</dbReference>
<protein>
    <recommendedName>
        <fullName evidence="6">Nucleolar pre-ribosomal-associated protein 1 C-terminal domain-containing protein</fullName>
    </recommendedName>
</protein>
<dbReference type="InterPro" id="IPR021714">
    <property type="entry name" value="URB1_N"/>
</dbReference>
<dbReference type="PANTHER" id="PTHR13500">
    <property type="entry name" value="NUCLEOLAR PRERIBOSOMAL-ASSOCIATED PROTEIN 1"/>
    <property type="match status" value="1"/>
</dbReference>
<evidence type="ECO:0000259" key="3">
    <source>
        <dbReference type="Pfam" id="PF26140"/>
    </source>
</evidence>
<dbReference type="STRING" id="686832.A0A0C2Z5G4"/>
<dbReference type="EMBL" id="KN831769">
    <property type="protein sequence ID" value="KIM48447.1"/>
    <property type="molecule type" value="Genomic_DNA"/>
</dbReference>